<feature type="coiled-coil region" evidence="1">
    <location>
        <begin position="35"/>
        <end position="62"/>
    </location>
</feature>
<reference evidence="3 4" key="1">
    <citation type="submission" date="2020-08" db="EMBL/GenBank/DDBJ databases">
        <title>Lysobacter sp. II4 sp. nov., isolated from soil.</title>
        <authorList>
            <person name="Woo C.Y."/>
            <person name="Kim J."/>
        </authorList>
    </citation>
    <scope>NUCLEOTIDE SEQUENCE [LARGE SCALE GENOMIC DNA]</scope>
    <source>
        <strain evidence="3 4">II4</strain>
    </source>
</reference>
<keyword evidence="4" id="KW-1185">Reference proteome</keyword>
<proteinExistence type="predicted"/>
<dbReference type="KEGG" id="lsx:H8B22_01895"/>
<keyword evidence="1" id="KW-0175">Coiled coil</keyword>
<organism evidence="3 4">
    <name type="scientific">Agrilutibacter terrestris</name>
    <dbReference type="NCBI Taxonomy" id="2865112"/>
    <lineage>
        <taxon>Bacteria</taxon>
        <taxon>Pseudomonadati</taxon>
        <taxon>Pseudomonadota</taxon>
        <taxon>Gammaproteobacteria</taxon>
        <taxon>Lysobacterales</taxon>
        <taxon>Lysobacteraceae</taxon>
        <taxon>Agrilutibacter</taxon>
    </lineage>
</organism>
<name>A0A7H0FYA6_9GAMM</name>
<accession>A0A7H0FYA6</accession>
<gene>
    <name evidence="3" type="ORF">H8B22_01895</name>
</gene>
<protein>
    <submittedName>
        <fullName evidence="3">Uncharacterized protein</fullName>
    </submittedName>
</protein>
<dbReference type="AlphaFoldDB" id="A0A7H0FYA6"/>
<dbReference type="Proteomes" id="UP000516018">
    <property type="component" value="Chromosome"/>
</dbReference>
<feature type="transmembrane region" description="Helical" evidence="2">
    <location>
        <begin position="6"/>
        <end position="23"/>
    </location>
</feature>
<dbReference type="RefSeq" id="WP_187712459.1">
    <property type="nucleotide sequence ID" value="NZ_CP060820.1"/>
</dbReference>
<evidence type="ECO:0000313" key="3">
    <source>
        <dbReference type="EMBL" id="QNP41022.1"/>
    </source>
</evidence>
<keyword evidence="2" id="KW-0812">Transmembrane</keyword>
<dbReference type="EMBL" id="CP060820">
    <property type="protein sequence ID" value="QNP41022.1"/>
    <property type="molecule type" value="Genomic_DNA"/>
</dbReference>
<evidence type="ECO:0000313" key="4">
    <source>
        <dbReference type="Proteomes" id="UP000516018"/>
    </source>
</evidence>
<evidence type="ECO:0000256" key="1">
    <source>
        <dbReference type="SAM" id="Coils"/>
    </source>
</evidence>
<sequence>MTLTVLIWTVAAAGVAIVLAAILRQRGPRRRARAVRDLLDAADALEARLRTARAEIAAVAGEQGPDPVGDAMREMLRQRLWLRDHGREASLGQLADVRVSIDAARSRIDAQLTEIARARAPQS</sequence>
<evidence type="ECO:0000256" key="2">
    <source>
        <dbReference type="SAM" id="Phobius"/>
    </source>
</evidence>
<keyword evidence="2" id="KW-0472">Membrane</keyword>
<keyword evidence="2" id="KW-1133">Transmembrane helix</keyword>